<dbReference type="InterPro" id="IPR007757">
    <property type="entry name" value="MT-A70-like"/>
</dbReference>
<reference evidence="2" key="1">
    <citation type="journal article" date="2020" name="Stud. Mycol.">
        <title>101 Dothideomycetes genomes: a test case for predicting lifestyles and emergence of pathogens.</title>
        <authorList>
            <person name="Haridas S."/>
            <person name="Albert R."/>
            <person name="Binder M."/>
            <person name="Bloem J."/>
            <person name="Labutti K."/>
            <person name="Salamov A."/>
            <person name="Andreopoulos B."/>
            <person name="Baker S."/>
            <person name="Barry K."/>
            <person name="Bills G."/>
            <person name="Bluhm B."/>
            <person name="Cannon C."/>
            <person name="Castanera R."/>
            <person name="Culley D."/>
            <person name="Daum C."/>
            <person name="Ezra D."/>
            <person name="Gonzalez J."/>
            <person name="Henrissat B."/>
            <person name="Kuo A."/>
            <person name="Liang C."/>
            <person name="Lipzen A."/>
            <person name="Lutzoni F."/>
            <person name="Magnuson J."/>
            <person name="Mondo S."/>
            <person name="Nolan M."/>
            <person name="Ohm R."/>
            <person name="Pangilinan J."/>
            <person name="Park H.-J."/>
            <person name="Ramirez L."/>
            <person name="Alfaro M."/>
            <person name="Sun H."/>
            <person name="Tritt A."/>
            <person name="Yoshinaga Y."/>
            <person name="Zwiers L.-H."/>
            <person name="Turgeon B."/>
            <person name="Goodwin S."/>
            <person name="Spatafora J."/>
            <person name="Crous P."/>
            <person name="Grigoriev I."/>
        </authorList>
    </citation>
    <scope>NUCLEOTIDE SEQUENCE</scope>
    <source>
        <strain evidence="2">CBS 123094</strain>
    </source>
</reference>
<keyword evidence="3" id="KW-1185">Reference proteome</keyword>
<name>A0A6A5W3Q7_9PLEO</name>
<organism evidence="2 3">
    <name type="scientific">Amniculicola lignicola CBS 123094</name>
    <dbReference type="NCBI Taxonomy" id="1392246"/>
    <lineage>
        <taxon>Eukaryota</taxon>
        <taxon>Fungi</taxon>
        <taxon>Dikarya</taxon>
        <taxon>Ascomycota</taxon>
        <taxon>Pezizomycotina</taxon>
        <taxon>Dothideomycetes</taxon>
        <taxon>Pleosporomycetidae</taxon>
        <taxon>Pleosporales</taxon>
        <taxon>Amniculicolaceae</taxon>
        <taxon>Amniculicola</taxon>
    </lineage>
</organism>
<dbReference type="EMBL" id="ML977632">
    <property type="protein sequence ID" value="KAF1995847.1"/>
    <property type="molecule type" value="Genomic_DNA"/>
</dbReference>
<protein>
    <submittedName>
        <fullName evidence="2">MT-A70-domain-containing protein</fullName>
    </submittedName>
</protein>
<dbReference type="GO" id="GO:0005634">
    <property type="term" value="C:nucleus"/>
    <property type="evidence" value="ECO:0007669"/>
    <property type="project" value="TreeGrafter"/>
</dbReference>
<proteinExistence type="inferred from homology"/>
<dbReference type="PROSITE" id="PS51143">
    <property type="entry name" value="MT_A70"/>
    <property type="match status" value="1"/>
</dbReference>
<dbReference type="GO" id="GO:0008168">
    <property type="term" value="F:methyltransferase activity"/>
    <property type="evidence" value="ECO:0007669"/>
    <property type="project" value="TreeGrafter"/>
</dbReference>
<evidence type="ECO:0000313" key="2">
    <source>
        <dbReference type="EMBL" id="KAF1995847.1"/>
    </source>
</evidence>
<sequence>MAAPIGNNDGISASAILYQNAERDITLVDIPRSIAQGRPDTLLSSEALEEPFVSTIEPKTEKAKSELLRWISLDLHKNYKAIIEQALPQIHQHVSGDWCLSRKILPSLPKRWKGGDMEVDDPEKDIEQRLREWSAISDQQPNLATMMATLGVHDDSKSTGEQWLMSYKPARGGDAQAEESAKEPWTSSFHNPNDYALTLTVRNHTSQQTMQPLEYHFDVPAHSTIILNDTANPDEFRYTLHKLAYEHELTRRFDLVAIDPPWPNGSAKRKIAYKLPYGQKFVEKMLRNMELDSYLAPNALVGVWITNKEALRSMILGPGGIFEQWNVGLIEEWIWVKTTTKGEPMFALENLNRRPYETFLLGRVGPNPSVKMEHVETVKRRVIAAVPDVHSRKPCLKELLEPFLPEDYSALEIFARCLVPGWTSWGNEVIKFNLDRYWATAEDGEMKEA</sequence>
<dbReference type="AlphaFoldDB" id="A0A6A5W3Q7"/>
<evidence type="ECO:0000313" key="3">
    <source>
        <dbReference type="Proteomes" id="UP000799779"/>
    </source>
</evidence>
<comment type="similarity">
    <text evidence="1">Belongs to the MT-A70-like family.</text>
</comment>
<gene>
    <name evidence="2" type="ORF">P154DRAFT_525949</name>
</gene>
<dbReference type="OrthoDB" id="61116at2759"/>
<dbReference type="InterPro" id="IPR029063">
    <property type="entry name" value="SAM-dependent_MTases_sf"/>
</dbReference>
<dbReference type="Pfam" id="PF05063">
    <property type="entry name" value="MT-A70"/>
    <property type="match status" value="1"/>
</dbReference>
<dbReference type="PANTHER" id="PTHR12829">
    <property type="entry name" value="N6-ADENOSINE-METHYLTRANSFERASE"/>
    <property type="match status" value="1"/>
</dbReference>
<evidence type="ECO:0000256" key="1">
    <source>
        <dbReference type="PROSITE-ProRule" id="PRU00489"/>
    </source>
</evidence>
<dbReference type="SUPFAM" id="SSF53335">
    <property type="entry name" value="S-adenosyl-L-methionine-dependent methyltransferases"/>
    <property type="match status" value="1"/>
</dbReference>
<dbReference type="Proteomes" id="UP000799779">
    <property type="component" value="Unassembled WGS sequence"/>
</dbReference>
<dbReference type="PANTHER" id="PTHR12829:SF4">
    <property type="entry name" value="N(6)-ADENINE-SPECIFIC METHYLTRANSFERASE METTL4"/>
    <property type="match status" value="1"/>
</dbReference>
<accession>A0A6A5W3Q7</accession>